<dbReference type="PIRSF" id="PIRSF016020">
    <property type="entry name" value="PHexose_mutarotase"/>
    <property type="match status" value="1"/>
</dbReference>
<dbReference type="EMBL" id="KZ107838">
    <property type="protein sequence ID" value="OSS54953.1"/>
    <property type="molecule type" value="Genomic_DNA"/>
</dbReference>
<feature type="region of interest" description="Disordered" evidence="8">
    <location>
        <begin position="1"/>
        <end position="21"/>
    </location>
</feature>
<protein>
    <recommendedName>
        <fullName evidence="3 5">Glucose-6-phosphate 1-epimerase</fullName>
        <ecNumber evidence="3 5">5.1.3.15</ecNumber>
    </recommendedName>
</protein>
<dbReference type="FunCoup" id="A0A1Y2MFP4">
    <property type="interactions" value="259"/>
</dbReference>
<dbReference type="OMA" id="TQALHSY"/>
<accession>A0A1Y2MFP4</accession>
<dbReference type="AlphaFoldDB" id="A0A1Y2MFP4"/>
<dbReference type="Proteomes" id="UP000193240">
    <property type="component" value="Unassembled WGS sequence"/>
</dbReference>
<feature type="binding site" evidence="7">
    <location>
        <position position="105"/>
    </location>
    <ligand>
        <name>substrate</name>
    </ligand>
</feature>
<evidence type="ECO:0000313" key="9">
    <source>
        <dbReference type="EMBL" id="OSS54953.1"/>
    </source>
</evidence>
<evidence type="ECO:0000256" key="8">
    <source>
        <dbReference type="SAM" id="MobiDB-lite"/>
    </source>
</evidence>
<comment type="catalytic activity">
    <reaction evidence="1">
        <text>alpha-D-glucose 6-phosphate = beta-D-glucose 6-phosphate</text>
        <dbReference type="Rhea" id="RHEA:16249"/>
        <dbReference type="ChEBI" id="CHEBI:58225"/>
        <dbReference type="ChEBI" id="CHEBI:58247"/>
        <dbReference type="EC" id="5.1.3.15"/>
    </reaction>
</comment>
<gene>
    <name evidence="9" type="ORF">B5807_01140</name>
</gene>
<evidence type="ECO:0000256" key="1">
    <source>
        <dbReference type="ARBA" id="ARBA00001096"/>
    </source>
</evidence>
<feature type="binding site" evidence="7">
    <location>
        <position position="110"/>
    </location>
    <ligand>
        <name>substrate</name>
    </ligand>
</feature>
<dbReference type="PANTHER" id="PTHR11122:SF13">
    <property type="entry name" value="GLUCOSE-6-PHOSPHATE 1-EPIMERASE"/>
    <property type="match status" value="1"/>
</dbReference>
<dbReference type="CDD" id="cd09020">
    <property type="entry name" value="D-hex-6-P-epi_like"/>
    <property type="match status" value="1"/>
</dbReference>
<feature type="binding site" evidence="7">
    <location>
        <position position="81"/>
    </location>
    <ligand>
        <name>substrate</name>
    </ligand>
</feature>
<dbReference type="InterPro" id="IPR014718">
    <property type="entry name" value="GH-type_carb-bd"/>
</dbReference>
<dbReference type="InterPro" id="IPR008183">
    <property type="entry name" value="Aldose_1/G6P_1-epimerase"/>
</dbReference>
<feature type="active site" evidence="6">
    <location>
        <position position="293"/>
    </location>
</feature>
<dbReference type="InterPro" id="IPR011013">
    <property type="entry name" value="Gal_mutarotase_sf_dom"/>
</dbReference>
<dbReference type="Pfam" id="PF01263">
    <property type="entry name" value="Aldose_epim"/>
    <property type="match status" value="1"/>
</dbReference>
<dbReference type="InParanoid" id="A0A1Y2MFP4"/>
<evidence type="ECO:0000256" key="4">
    <source>
        <dbReference type="ARBA" id="ARBA00023235"/>
    </source>
</evidence>
<dbReference type="GO" id="GO:0047938">
    <property type="term" value="F:glucose-6-phosphate 1-epimerase activity"/>
    <property type="evidence" value="ECO:0007669"/>
    <property type="project" value="UniProtKB-UniRule"/>
</dbReference>
<dbReference type="EC" id="5.1.3.15" evidence="3 5"/>
<dbReference type="SUPFAM" id="SSF74650">
    <property type="entry name" value="Galactose mutarotase-like"/>
    <property type="match status" value="1"/>
</dbReference>
<proteinExistence type="inferred from homology"/>
<dbReference type="GO" id="GO:0030246">
    <property type="term" value="F:carbohydrate binding"/>
    <property type="evidence" value="ECO:0007669"/>
    <property type="project" value="UniProtKB-UniRule"/>
</dbReference>
<evidence type="ECO:0000256" key="3">
    <source>
        <dbReference type="ARBA" id="ARBA00012083"/>
    </source>
</evidence>
<name>A0A1Y2MFP4_EPING</name>
<reference evidence="9 10" key="1">
    <citation type="journal article" date="2017" name="Genome Announc.">
        <title>Genome sequence of the saprophytic ascomycete Epicoccum nigrum ICMP 19927 strain isolated from New Zealand.</title>
        <authorList>
            <person name="Fokin M."/>
            <person name="Fleetwood D."/>
            <person name="Weir B.S."/>
            <person name="Villas-Boas S.G."/>
        </authorList>
    </citation>
    <scope>NUCLEOTIDE SEQUENCE [LARGE SCALE GENOMIC DNA]</scope>
    <source>
        <strain evidence="9 10">ICMP 19927</strain>
    </source>
</reference>
<evidence type="ECO:0000256" key="2">
    <source>
        <dbReference type="ARBA" id="ARBA00005866"/>
    </source>
</evidence>
<keyword evidence="4 5" id="KW-0413">Isomerase</keyword>
<dbReference type="GO" id="GO:0005975">
    <property type="term" value="P:carbohydrate metabolic process"/>
    <property type="evidence" value="ECO:0007669"/>
    <property type="project" value="InterPro"/>
</dbReference>
<dbReference type="STRING" id="105696.A0A1Y2MFP4"/>
<evidence type="ECO:0000256" key="7">
    <source>
        <dbReference type="PIRSR" id="PIRSR016020-2"/>
    </source>
</evidence>
<evidence type="ECO:0000256" key="6">
    <source>
        <dbReference type="PIRSR" id="PIRSR016020-1"/>
    </source>
</evidence>
<comment type="function">
    <text evidence="5">Catalyzes the interconversion between the alpha and beta anomers from at least three hexose 6-phosphate sugars (Glc6P, Gal6P, and Man6P).</text>
</comment>
<feature type="active site" evidence="6">
    <location>
        <position position="188"/>
    </location>
</feature>
<dbReference type="PANTHER" id="PTHR11122">
    <property type="entry name" value="APOSPORY-ASSOCIATED PROTEIN C-RELATED"/>
    <property type="match status" value="1"/>
</dbReference>
<sequence>MVERANRPSALNAPQSSGPSAQVDIVGEGGSQKVVAQLPSGESVEVYLFGATVTSWKSNGGQTENLWVSEAADLTGNKPIRGGVPVVFPNFGPPPATGPCSKLSQHGFARNSRWEYLGKSSTEDALDTSSVKLDFGLDRNGISEEHRKAWPLDFGLVYSVTLSKDTLQTVITVRNEGEESFEFQFLLHTYFRIKDISKVSVNGLGSVEYIDKVLDATTHSQTDPTLKFTGEVDRVYKDIKLDTTSILEDGKPRFDITRDNVKDTVTWNPWIEKAKSMGDFAPNDGYKNMVCVEVGAVNGWQKLEKGEVFEGGMLVKSHL</sequence>
<organism evidence="9 10">
    <name type="scientific">Epicoccum nigrum</name>
    <name type="common">Soil fungus</name>
    <name type="synonym">Epicoccum purpurascens</name>
    <dbReference type="NCBI Taxonomy" id="105696"/>
    <lineage>
        <taxon>Eukaryota</taxon>
        <taxon>Fungi</taxon>
        <taxon>Dikarya</taxon>
        <taxon>Ascomycota</taxon>
        <taxon>Pezizomycotina</taxon>
        <taxon>Dothideomycetes</taxon>
        <taxon>Pleosporomycetidae</taxon>
        <taxon>Pleosporales</taxon>
        <taxon>Pleosporineae</taxon>
        <taxon>Didymellaceae</taxon>
        <taxon>Epicoccum</taxon>
    </lineage>
</organism>
<evidence type="ECO:0000313" key="10">
    <source>
        <dbReference type="Proteomes" id="UP000193240"/>
    </source>
</evidence>
<dbReference type="InterPro" id="IPR025532">
    <property type="entry name" value="G6P_1-epimerase"/>
</dbReference>
<comment type="similarity">
    <text evidence="2 5">Belongs to the glucose-6-phosphate 1-epimerase family.</text>
</comment>
<evidence type="ECO:0000256" key="5">
    <source>
        <dbReference type="PIRNR" id="PIRNR016020"/>
    </source>
</evidence>
<keyword evidence="10" id="KW-1185">Reference proteome</keyword>
<dbReference type="OrthoDB" id="1659429at2759"/>
<dbReference type="Gene3D" id="2.70.98.10">
    <property type="match status" value="1"/>
</dbReference>
<dbReference type="GO" id="GO:0005737">
    <property type="term" value="C:cytoplasm"/>
    <property type="evidence" value="ECO:0007669"/>
    <property type="project" value="TreeGrafter"/>
</dbReference>